<dbReference type="InterPro" id="IPR036136">
    <property type="entry name" value="Nit/Sulf_reduc_fer-like_dom_sf"/>
</dbReference>
<reference evidence="9 10" key="1">
    <citation type="submission" date="2020-03" db="EMBL/GenBank/DDBJ databases">
        <title>Whole genome shotgun sequence of Phytohabitans houttuyneae NBRC 108639.</title>
        <authorList>
            <person name="Komaki H."/>
            <person name="Tamura T."/>
        </authorList>
    </citation>
    <scope>NUCLEOTIDE SEQUENCE [LARGE SCALE GENOMIC DNA]</scope>
    <source>
        <strain evidence="9 10">NBRC 108639</strain>
    </source>
</reference>
<feature type="domain" description="Nitrite/Sulfite reductase ferredoxin-like" evidence="8">
    <location>
        <begin position="30"/>
        <end position="94"/>
    </location>
</feature>
<feature type="region of interest" description="Disordered" evidence="7">
    <location>
        <begin position="1"/>
        <end position="23"/>
    </location>
</feature>
<keyword evidence="10" id="KW-1185">Reference proteome</keyword>
<evidence type="ECO:0000256" key="5">
    <source>
        <dbReference type="ARBA" id="ARBA00023004"/>
    </source>
</evidence>
<dbReference type="Gene3D" id="3.90.480.10">
    <property type="entry name" value="Sulfite Reductase Hemoprotein,Domain 2"/>
    <property type="match status" value="1"/>
</dbReference>
<keyword evidence="4" id="KW-0560">Oxidoreductase</keyword>
<reference evidence="9 10" key="2">
    <citation type="submission" date="2020-03" db="EMBL/GenBank/DDBJ databases">
        <authorList>
            <person name="Ichikawa N."/>
            <person name="Kimura A."/>
            <person name="Kitahashi Y."/>
            <person name="Uohara A."/>
        </authorList>
    </citation>
    <scope>NUCLEOTIDE SEQUENCE [LARGE SCALE GENOMIC DNA]</scope>
    <source>
        <strain evidence="9 10">NBRC 108639</strain>
    </source>
</reference>
<protein>
    <submittedName>
        <fullName evidence="9">Precorrin-3B synthase</fullName>
    </submittedName>
</protein>
<dbReference type="AlphaFoldDB" id="A0A6V8JZJ1"/>
<dbReference type="Proteomes" id="UP000482800">
    <property type="component" value="Unassembled WGS sequence"/>
</dbReference>
<dbReference type="GO" id="GO:0046872">
    <property type="term" value="F:metal ion binding"/>
    <property type="evidence" value="ECO:0007669"/>
    <property type="project" value="UniProtKB-KW"/>
</dbReference>
<evidence type="ECO:0000256" key="1">
    <source>
        <dbReference type="ARBA" id="ARBA00022485"/>
    </source>
</evidence>
<gene>
    <name evidence="9" type="primary">cobG</name>
    <name evidence="9" type="ORF">Phou_008940</name>
</gene>
<dbReference type="RefSeq" id="WP_218578719.1">
    <property type="nucleotide sequence ID" value="NZ_BAABGO010000012.1"/>
</dbReference>
<evidence type="ECO:0000256" key="2">
    <source>
        <dbReference type="ARBA" id="ARBA00022617"/>
    </source>
</evidence>
<dbReference type="GO" id="GO:0051539">
    <property type="term" value="F:4 iron, 4 sulfur cluster binding"/>
    <property type="evidence" value="ECO:0007669"/>
    <property type="project" value="UniProtKB-KW"/>
</dbReference>
<dbReference type="SUPFAM" id="SSF55124">
    <property type="entry name" value="Nitrite/Sulfite reductase N-terminal domain-like"/>
    <property type="match status" value="2"/>
</dbReference>
<proteinExistence type="predicted"/>
<keyword evidence="2" id="KW-0349">Heme</keyword>
<dbReference type="NCBIfam" id="TIGR02435">
    <property type="entry name" value="CobG"/>
    <property type="match status" value="1"/>
</dbReference>
<dbReference type="InterPro" id="IPR012798">
    <property type="entry name" value="Cbl_synth_CobG-like"/>
</dbReference>
<evidence type="ECO:0000256" key="3">
    <source>
        <dbReference type="ARBA" id="ARBA00022723"/>
    </source>
</evidence>
<keyword evidence="3" id="KW-0479">Metal-binding</keyword>
<evidence type="ECO:0000313" key="9">
    <source>
        <dbReference type="EMBL" id="GFJ76714.1"/>
    </source>
</evidence>
<dbReference type="InterPro" id="IPR045854">
    <property type="entry name" value="NO2/SO3_Rdtase_4Fe4S_sf"/>
</dbReference>
<dbReference type="InterPro" id="IPR051329">
    <property type="entry name" value="NIR_SIR_4Fe-4S"/>
</dbReference>
<evidence type="ECO:0000256" key="7">
    <source>
        <dbReference type="SAM" id="MobiDB-lite"/>
    </source>
</evidence>
<dbReference type="PANTHER" id="PTHR32439">
    <property type="entry name" value="FERREDOXIN--NITRITE REDUCTASE, CHLOROPLASTIC"/>
    <property type="match status" value="1"/>
</dbReference>
<dbReference type="SUPFAM" id="SSF56014">
    <property type="entry name" value="Nitrite and sulphite reductase 4Fe-4S domain-like"/>
    <property type="match status" value="2"/>
</dbReference>
<dbReference type="EMBL" id="BLPF01000001">
    <property type="protein sequence ID" value="GFJ76714.1"/>
    <property type="molecule type" value="Genomic_DNA"/>
</dbReference>
<sequence>MPDLPHPPSRGGHEKPRSGPDACPGAIQVHQARDGGLARIRVPGGVLSADQWRAVVDASAELGAGGLELTSRGNLQVRGLAAGAEAALADRLSAAGLLPSLTHDRVRNIVASPLSGRDGRGVIDVRPLVAALDAALCADPALADLPGRFLFALDDGRGDVAGLGADVALRGRTLLLAGRDSGLRVAPGEAVAALLAAAHAFLAERDEHWRLSELDDGVHRVAARLGATPPGLPAARPVSWGPIGAVPQVDGRVAVAAAVPLGRLSAAQADVLRSAPGVIVTPWRGVVLPDLPDDGFLARLDEAGLATDPDSPWVGVTACVGSPGCARGHADVRADALDHHSGHPSHGLPVHWVGCERACGSPAGEHLRMEATPDGYVTA</sequence>
<keyword evidence="1" id="KW-0004">4Fe-4S</keyword>
<evidence type="ECO:0000256" key="6">
    <source>
        <dbReference type="ARBA" id="ARBA00023014"/>
    </source>
</evidence>
<dbReference type="PANTHER" id="PTHR32439:SF9">
    <property type="entry name" value="BLR3264 PROTEIN"/>
    <property type="match status" value="1"/>
</dbReference>
<keyword evidence="5" id="KW-0408">Iron</keyword>
<accession>A0A6V8JZJ1</accession>
<evidence type="ECO:0000313" key="10">
    <source>
        <dbReference type="Proteomes" id="UP000482800"/>
    </source>
</evidence>
<dbReference type="GO" id="GO:0016491">
    <property type="term" value="F:oxidoreductase activity"/>
    <property type="evidence" value="ECO:0007669"/>
    <property type="project" value="UniProtKB-KW"/>
</dbReference>
<dbReference type="Pfam" id="PF03460">
    <property type="entry name" value="NIR_SIR_ferr"/>
    <property type="match status" value="1"/>
</dbReference>
<name>A0A6V8JZJ1_9ACTN</name>
<evidence type="ECO:0000256" key="4">
    <source>
        <dbReference type="ARBA" id="ARBA00023002"/>
    </source>
</evidence>
<evidence type="ECO:0000259" key="8">
    <source>
        <dbReference type="Pfam" id="PF03460"/>
    </source>
</evidence>
<dbReference type="Gene3D" id="3.30.413.10">
    <property type="entry name" value="Sulfite Reductase Hemoprotein, domain 1"/>
    <property type="match status" value="1"/>
</dbReference>
<comment type="caution">
    <text evidence="9">The sequence shown here is derived from an EMBL/GenBank/DDBJ whole genome shotgun (WGS) entry which is preliminary data.</text>
</comment>
<dbReference type="InterPro" id="IPR005117">
    <property type="entry name" value="NiRdtase/SiRdtase_haem-b_fer"/>
</dbReference>
<keyword evidence="6" id="KW-0411">Iron-sulfur</keyword>
<organism evidence="9 10">
    <name type="scientific">Phytohabitans houttuyneae</name>
    <dbReference type="NCBI Taxonomy" id="1076126"/>
    <lineage>
        <taxon>Bacteria</taxon>
        <taxon>Bacillati</taxon>
        <taxon>Actinomycetota</taxon>
        <taxon>Actinomycetes</taxon>
        <taxon>Micromonosporales</taxon>
        <taxon>Micromonosporaceae</taxon>
    </lineage>
</organism>
<dbReference type="Gene3D" id="3.90.480.20">
    <property type="match status" value="1"/>
</dbReference>